<protein>
    <submittedName>
        <fullName evidence="2">(northern house mosquito) hypothetical protein</fullName>
    </submittedName>
</protein>
<dbReference type="EMBL" id="HBUE01311002">
    <property type="protein sequence ID" value="CAG6583293.1"/>
    <property type="molecule type" value="Transcribed_RNA"/>
</dbReference>
<dbReference type="EMBL" id="HBUE01236377">
    <property type="protein sequence ID" value="CAG6547324.1"/>
    <property type="molecule type" value="Transcribed_RNA"/>
</dbReference>
<organism evidence="2">
    <name type="scientific">Culex pipiens</name>
    <name type="common">House mosquito</name>
    <dbReference type="NCBI Taxonomy" id="7175"/>
    <lineage>
        <taxon>Eukaryota</taxon>
        <taxon>Metazoa</taxon>
        <taxon>Ecdysozoa</taxon>
        <taxon>Arthropoda</taxon>
        <taxon>Hexapoda</taxon>
        <taxon>Insecta</taxon>
        <taxon>Pterygota</taxon>
        <taxon>Neoptera</taxon>
        <taxon>Endopterygota</taxon>
        <taxon>Diptera</taxon>
        <taxon>Nematocera</taxon>
        <taxon>Culicoidea</taxon>
        <taxon>Culicidae</taxon>
        <taxon>Culicinae</taxon>
        <taxon>Culicini</taxon>
        <taxon>Culex</taxon>
        <taxon>Culex</taxon>
    </lineage>
</organism>
<evidence type="ECO:0000313" key="2">
    <source>
        <dbReference type="EMBL" id="CAG6456647.1"/>
    </source>
</evidence>
<reference evidence="2" key="1">
    <citation type="submission" date="2021-05" db="EMBL/GenBank/DDBJ databases">
        <authorList>
            <person name="Alioto T."/>
            <person name="Alioto T."/>
            <person name="Gomez Garrido J."/>
        </authorList>
    </citation>
    <scope>NUCLEOTIDE SEQUENCE</scope>
</reference>
<dbReference type="EMBL" id="HBUE01236378">
    <property type="protein sequence ID" value="CAG6547325.1"/>
    <property type="molecule type" value="Transcribed_RNA"/>
</dbReference>
<dbReference type="EMBL" id="HBUE01343290">
    <property type="protein sequence ID" value="CAG6599516.1"/>
    <property type="molecule type" value="Transcribed_RNA"/>
</dbReference>
<proteinExistence type="predicted"/>
<accession>A0A8D8AGL2</accession>
<dbReference type="EMBL" id="HBUE01204745">
    <property type="protein sequence ID" value="CAG6531437.1"/>
    <property type="molecule type" value="Transcribed_RNA"/>
</dbReference>
<sequence length="110" mass="12137">MRTRTTCRNPSGPRWRVGSNAVQAGRATDENASPDQVRKPHVAYADRLRLSWSRGRRLKTPASRARGGSIGRTRKYEDGWATRCGSGILLAGRAVRSGRTPDVHVVTCLH</sequence>
<dbReference type="AlphaFoldDB" id="A0A8D8AGL2"/>
<feature type="region of interest" description="Disordered" evidence="1">
    <location>
        <begin position="1"/>
        <end position="38"/>
    </location>
</feature>
<dbReference type="EMBL" id="HBUE01053196">
    <property type="protein sequence ID" value="CAG6465360.1"/>
    <property type="molecule type" value="Transcribed_RNA"/>
</dbReference>
<dbReference type="EMBL" id="HBUE01343289">
    <property type="protein sequence ID" value="CAG6599515.1"/>
    <property type="molecule type" value="Transcribed_RNA"/>
</dbReference>
<dbReference type="EMBL" id="HBUE01031415">
    <property type="protein sequence ID" value="CAG6456647.1"/>
    <property type="molecule type" value="Transcribed_RNA"/>
</dbReference>
<name>A0A8D8AGL2_CULPI</name>
<evidence type="ECO:0000256" key="1">
    <source>
        <dbReference type="SAM" id="MobiDB-lite"/>
    </source>
</evidence>